<feature type="compositionally biased region" description="Low complexity" evidence="20">
    <location>
        <begin position="774"/>
        <end position="784"/>
    </location>
</feature>
<feature type="compositionally biased region" description="Low complexity" evidence="20">
    <location>
        <begin position="959"/>
        <end position="989"/>
    </location>
</feature>
<dbReference type="SMART" id="SM00326">
    <property type="entry name" value="SH3"/>
    <property type="match status" value="1"/>
</dbReference>
<keyword evidence="11" id="KW-0653">Protein transport</keyword>
<feature type="domain" description="SH3" evidence="21">
    <location>
        <begin position="1020"/>
        <end position="1083"/>
    </location>
</feature>
<evidence type="ECO:0000256" key="11">
    <source>
        <dbReference type="ARBA" id="ARBA00022927"/>
    </source>
</evidence>
<keyword evidence="19" id="KW-0175">Coiled coil</keyword>
<evidence type="ECO:0000256" key="5">
    <source>
        <dbReference type="ARBA" id="ARBA00011775"/>
    </source>
</evidence>
<keyword evidence="7" id="KW-0813">Transport</keyword>
<dbReference type="FunFam" id="2.30.30.40:FF:000312">
    <property type="entry name" value="Related to Cell division control protein 15"/>
    <property type="match status" value="1"/>
</dbReference>
<dbReference type="AlphaFoldDB" id="A0A8H3BMK5"/>
<comment type="subcellular location">
    <subcellularLocation>
        <location evidence="1">Cytoplasm</location>
        <location evidence="1">Cytoskeleton</location>
    </subcellularLocation>
    <subcellularLocation>
        <location evidence="3">Cytoplasmic vesicle</location>
        <location evidence="3">COPI-coated vesicle membrane</location>
        <topology evidence="3">Peripheral membrane protein</topology>
        <orientation evidence="3">Cytoplasmic side</orientation>
    </subcellularLocation>
    <subcellularLocation>
        <location evidence="2">Golgi apparatus membrane</location>
        <topology evidence="2">Peripheral membrane protein</topology>
        <orientation evidence="2">Cytoplasmic side</orientation>
    </subcellularLocation>
</comment>
<accession>A0A8H3BMK5</accession>
<feature type="compositionally biased region" description="Low complexity" evidence="20">
    <location>
        <begin position="641"/>
        <end position="656"/>
    </location>
</feature>
<dbReference type="SUPFAM" id="SSF103657">
    <property type="entry name" value="BAR/IMD domain-like"/>
    <property type="match status" value="1"/>
</dbReference>
<keyword evidence="8" id="KW-0963">Cytoplasm</keyword>
<dbReference type="PANTHER" id="PTHR23065">
    <property type="entry name" value="PROLINE-SERINE-THREONINE PHOSPHATASE INTERACTING PROTEIN 1"/>
    <property type="match status" value="1"/>
</dbReference>
<dbReference type="InterPro" id="IPR036028">
    <property type="entry name" value="SH3-like_dom_sf"/>
</dbReference>
<dbReference type="GO" id="GO:0120104">
    <property type="term" value="C:mitotic actomyosin contractile ring, proximal layer"/>
    <property type="evidence" value="ECO:0007669"/>
    <property type="project" value="TreeGrafter"/>
</dbReference>
<evidence type="ECO:0000259" key="21">
    <source>
        <dbReference type="PROSITE" id="PS50002"/>
    </source>
</evidence>
<organism evidence="23 24">
    <name type="scientific">Rhizoctonia solani</name>
    <dbReference type="NCBI Taxonomy" id="456999"/>
    <lineage>
        <taxon>Eukaryota</taxon>
        <taxon>Fungi</taxon>
        <taxon>Dikarya</taxon>
        <taxon>Basidiomycota</taxon>
        <taxon>Agaricomycotina</taxon>
        <taxon>Agaricomycetes</taxon>
        <taxon>Cantharellales</taxon>
        <taxon>Ceratobasidiaceae</taxon>
        <taxon>Rhizoctonia</taxon>
    </lineage>
</organism>
<feature type="compositionally biased region" description="Low complexity" evidence="20">
    <location>
        <begin position="437"/>
        <end position="450"/>
    </location>
</feature>
<keyword evidence="10" id="KW-0931">ER-Golgi transport</keyword>
<feature type="compositionally biased region" description="Polar residues" evidence="20">
    <location>
        <begin position="591"/>
        <end position="606"/>
    </location>
</feature>
<dbReference type="Pfam" id="PF00018">
    <property type="entry name" value="SH3_1"/>
    <property type="match status" value="1"/>
</dbReference>
<evidence type="ECO:0000256" key="12">
    <source>
        <dbReference type="ARBA" id="ARBA00023034"/>
    </source>
</evidence>
<evidence type="ECO:0000256" key="7">
    <source>
        <dbReference type="ARBA" id="ARBA00022448"/>
    </source>
</evidence>
<evidence type="ECO:0000313" key="24">
    <source>
        <dbReference type="Proteomes" id="UP000663841"/>
    </source>
</evidence>
<evidence type="ECO:0000256" key="15">
    <source>
        <dbReference type="ARBA" id="ARBA00023329"/>
    </source>
</evidence>
<dbReference type="SUPFAM" id="SSF50044">
    <property type="entry name" value="SH3-domain"/>
    <property type="match status" value="1"/>
</dbReference>
<evidence type="ECO:0000256" key="8">
    <source>
        <dbReference type="ARBA" id="ARBA00022490"/>
    </source>
</evidence>
<dbReference type="GO" id="GO:0000139">
    <property type="term" value="C:Golgi membrane"/>
    <property type="evidence" value="ECO:0007669"/>
    <property type="project" value="UniProtKB-SubCell"/>
</dbReference>
<dbReference type="CDD" id="cd14829">
    <property type="entry name" value="Zeta-COP"/>
    <property type="match status" value="1"/>
</dbReference>
<evidence type="ECO:0000256" key="17">
    <source>
        <dbReference type="ARBA" id="ARBA00075766"/>
    </source>
</evidence>
<dbReference type="GO" id="GO:0030036">
    <property type="term" value="P:actin cytoskeleton organization"/>
    <property type="evidence" value="ECO:0007669"/>
    <property type="project" value="UniProtKB-ARBA"/>
</dbReference>
<dbReference type="SUPFAM" id="SSF64356">
    <property type="entry name" value="SNARE-like"/>
    <property type="match status" value="1"/>
</dbReference>
<dbReference type="Gene3D" id="3.30.450.60">
    <property type="match status" value="1"/>
</dbReference>
<sequence length="1083" mass="118307">MANLTLYSITAFIILDTDGNRVLGKYYKPRHAPLLGSDAGGKNFSTLKEQRAFEKGLWEKTKKAGGEIILYEGYLAVYKHSLDVIFYVISPASENELMTHSALVGFTDALSLLLRGQVEKRAILENLDLTLLALDETIDDGALIEEDYAKRLSKLAKTVLGRDEIGELRNSFDTVRFETDRQAGSHMNIAQQIKRELEQPVADFIAKQAAFKKSVQGPIEKLFKTKQTQENHVNRTREKYESDCIKINAFTGQSALVQGRELDKLHLKLEKLQETVKINEREFSNFVRALADTTRKWDTEWKTFCDQCQDLEDERIEFMKDNMWNYANCISTVCVSDDESCEKVRIALESIDTEKEIEYFVRHYGTGKNIPNPPQVISYQTHDGTPYRQTTRPADFVRNSSRPMPVRSAPPPPPEEEQEEGPGNAGVGAGGRRGRAESVSAGDGRTSRATSRARRDSVPPQAQTPVSINGHGHPPAQMQQPTITGRASTAPTPAPHASAMQAPPHAGSVPLPGMANPAAFRQGKPPQAAQSMPPQGVPGQERTQLRIGQNAYDVDPSADPQGVNHMGIKSAQSISRPPTSVGDAADPLAQQLANLRNGPSRTSTRRGTMETPGPPYSPTQSRQGHPGATPSRAGSALQAPAGAFTAAEHAQAQTQALNRDYQYSADHVVGAHPASRPVSPAAASPTAEFMRPRGQSIGAGQAPGNVEDIHTRYGQALPNERRLSRAGSHMAPPAGQPPARSPSPAREGYAGIGTRRSTSPQPPQQGRMSTPNAPQHHPQQQQQQPPQPVHRNSGIFPPQQQQPSAGRATSPSPYGIALDASGQVAQDSMADAYRQAYAQGQAPHQQMPPQQPQMAQQMPPQQQMHQQQQHQQQQHQYYGQQPGYGAQTPAPAHQASIYGGATSPAPPASYGQAPPQQHQQPPQQHGMQQQQHAMYQQYPNGQPQQSPYSPAPPGGGYYPGQQQQPAQYGQPQYGQPQQQQPGSNPQQQPVMTRTPSPLPPQGNVQPGGPPTGQYLDDGSGVLFYVKAMYNYTATIDEEFDFQEGDIIAVTSTPEDGWWHGVLLDDTRRIPGRTVFPSNFVTLF</sequence>
<dbReference type="PROSITE" id="PS51741">
    <property type="entry name" value="F_BAR"/>
    <property type="match status" value="1"/>
</dbReference>
<comment type="subunit">
    <text evidence="5">Oligomeric complex that consists of at least the alpha, beta, beta', gamma, delta, epsilon and zeta subunits.</text>
</comment>
<feature type="compositionally biased region" description="Polar residues" evidence="20">
    <location>
        <begin position="477"/>
        <end position="486"/>
    </location>
</feature>
<evidence type="ECO:0000256" key="18">
    <source>
        <dbReference type="PROSITE-ProRule" id="PRU00192"/>
    </source>
</evidence>
<evidence type="ECO:0000256" key="10">
    <source>
        <dbReference type="ARBA" id="ARBA00022892"/>
    </source>
</evidence>
<feature type="compositionally biased region" description="Polar residues" evidence="20">
    <location>
        <begin position="798"/>
        <end position="812"/>
    </location>
</feature>
<proteinExistence type="inferred from homology"/>
<reference evidence="23" key="1">
    <citation type="submission" date="2021-01" db="EMBL/GenBank/DDBJ databases">
        <authorList>
            <person name="Kaushik A."/>
        </authorList>
    </citation>
    <scope>NUCLEOTIDE SEQUENCE</scope>
    <source>
        <strain evidence="23">AG3-T5</strain>
    </source>
</reference>
<evidence type="ECO:0000256" key="19">
    <source>
        <dbReference type="PROSITE-ProRule" id="PRU01077"/>
    </source>
</evidence>
<feature type="compositionally biased region" description="Low complexity" evidence="20">
    <location>
        <begin position="487"/>
        <end position="499"/>
    </location>
</feature>
<dbReference type="EMBL" id="CAJMWW010000269">
    <property type="protein sequence ID" value="CAE6461552.1"/>
    <property type="molecule type" value="Genomic_DNA"/>
</dbReference>
<dbReference type="Pfam" id="PF01217">
    <property type="entry name" value="Clat_adaptor_s"/>
    <property type="match status" value="1"/>
</dbReference>
<feature type="region of interest" description="Disordered" evidence="20">
    <location>
        <begin position="370"/>
        <end position="1015"/>
    </location>
</feature>
<dbReference type="PANTHER" id="PTHR23065:SF7">
    <property type="entry name" value="NOSTRIN, ISOFORM H"/>
    <property type="match status" value="1"/>
</dbReference>
<feature type="compositionally biased region" description="Polar residues" evidence="20">
    <location>
        <begin position="375"/>
        <end position="402"/>
    </location>
</feature>
<keyword evidence="13" id="KW-0472">Membrane</keyword>
<comment type="similarity">
    <text evidence="4">Belongs to the adaptor complexes small subunit family.</text>
</comment>
<dbReference type="CDD" id="cd00174">
    <property type="entry name" value="SH3"/>
    <property type="match status" value="1"/>
</dbReference>
<dbReference type="GO" id="GO:0015031">
    <property type="term" value="P:protein transport"/>
    <property type="evidence" value="ECO:0007669"/>
    <property type="project" value="UniProtKB-KW"/>
</dbReference>
<feature type="compositionally biased region" description="Low complexity" evidence="20">
    <location>
        <begin position="838"/>
        <end position="887"/>
    </location>
</feature>
<keyword evidence="12" id="KW-0333">Golgi apparatus</keyword>
<evidence type="ECO:0000256" key="20">
    <source>
        <dbReference type="SAM" id="MobiDB-lite"/>
    </source>
</evidence>
<dbReference type="Proteomes" id="UP000663841">
    <property type="component" value="Unassembled WGS sequence"/>
</dbReference>
<keyword evidence="15" id="KW-0968">Cytoplasmic vesicle</keyword>
<evidence type="ECO:0000259" key="22">
    <source>
        <dbReference type="PROSITE" id="PS51741"/>
    </source>
</evidence>
<evidence type="ECO:0000256" key="1">
    <source>
        <dbReference type="ARBA" id="ARBA00004245"/>
    </source>
</evidence>
<feature type="compositionally biased region" description="Polar residues" evidence="20">
    <location>
        <begin position="755"/>
        <end position="773"/>
    </location>
</feature>
<evidence type="ECO:0000313" key="23">
    <source>
        <dbReference type="EMBL" id="CAE6461552.1"/>
    </source>
</evidence>
<dbReference type="InterPro" id="IPR031160">
    <property type="entry name" value="F_BAR_dom"/>
</dbReference>
<evidence type="ECO:0000256" key="3">
    <source>
        <dbReference type="ARBA" id="ARBA00004347"/>
    </source>
</evidence>
<protein>
    <recommendedName>
        <fullName evidence="17">Zeta-coat protein</fullName>
    </recommendedName>
</protein>
<feature type="compositionally biased region" description="Low complexity" evidence="20">
    <location>
        <begin position="911"/>
        <end position="948"/>
    </location>
</feature>
<name>A0A8H3BMK5_9AGAM</name>
<evidence type="ECO:0000256" key="2">
    <source>
        <dbReference type="ARBA" id="ARBA00004255"/>
    </source>
</evidence>
<dbReference type="GO" id="GO:0030663">
    <property type="term" value="C:COPI-coated vesicle membrane"/>
    <property type="evidence" value="ECO:0007669"/>
    <property type="project" value="UniProtKB-SubCell"/>
</dbReference>
<evidence type="ECO:0000256" key="6">
    <source>
        <dbReference type="ARBA" id="ARBA00022443"/>
    </source>
</evidence>
<dbReference type="Gene3D" id="1.20.1270.60">
    <property type="entry name" value="Arfaptin homology (AH) domain/BAR domain"/>
    <property type="match status" value="1"/>
</dbReference>
<comment type="caution">
    <text evidence="23">The sequence shown here is derived from an EMBL/GenBank/DDBJ whole genome shotgun (WGS) entry which is preliminary data.</text>
</comment>
<dbReference type="InterPro" id="IPR011012">
    <property type="entry name" value="Longin-like_dom_sf"/>
</dbReference>
<comment type="function">
    <text evidence="16">The coatomer is a cytosolic protein complex that binds to dilysine motifs and reversibly associates with Golgi non-clathrin-coated vesicles, which further mediate biosynthetic protein transport from the ER, via the Golgi up to the trans Golgi network. Coatomer complex is required for budding from Golgi membranes, and is essential for the retrograde Golgi-to-ER transport of dilysine-tagged proteins. The zeta subunit may be involved in regulating the coat assembly and, hence, the rate of biosynthetic protein transport due to its association-dissociation properties with the coatomer complex.</text>
</comment>
<keyword evidence="9" id="KW-0597">Phosphoprotein</keyword>
<dbReference type="GO" id="GO:0005543">
    <property type="term" value="F:phospholipid binding"/>
    <property type="evidence" value="ECO:0007669"/>
    <property type="project" value="TreeGrafter"/>
</dbReference>
<dbReference type="GO" id="GO:0009898">
    <property type="term" value="C:cytoplasmic side of plasma membrane"/>
    <property type="evidence" value="ECO:0007669"/>
    <property type="project" value="TreeGrafter"/>
</dbReference>
<dbReference type="PROSITE" id="PS50002">
    <property type="entry name" value="SH3"/>
    <property type="match status" value="1"/>
</dbReference>
<evidence type="ECO:0000256" key="13">
    <source>
        <dbReference type="ARBA" id="ARBA00023136"/>
    </source>
</evidence>
<dbReference type="InterPro" id="IPR022775">
    <property type="entry name" value="AP_mu_sigma_su"/>
</dbReference>
<dbReference type="InterPro" id="IPR001452">
    <property type="entry name" value="SH3_domain"/>
</dbReference>
<gene>
    <name evidence="23" type="ORF">RDB_LOCUS152590</name>
</gene>
<dbReference type="GO" id="GO:0016192">
    <property type="term" value="P:vesicle-mediated transport"/>
    <property type="evidence" value="ECO:0007669"/>
    <property type="project" value="UniProtKB-KW"/>
</dbReference>
<evidence type="ECO:0000256" key="4">
    <source>
        <dbReference type="ARBA" id="ARBA00006972"/>
    </source>
</evidence>
<evidence type="ECO:0000256" key="14">
    <source>
        <dbReference type="ARBA" id="ARBA00023212"/>
    </source>
</evidence>
<dbReference type="FunFam" id="3.30.450.60:FF:000013">
    <property type="entry name" value="Coatomer subunit zeta"/>
    <property type="match status" value="1"/>
</dbReference>
<feature type="compositionally biased region" description="Low complexity" evidence="20">
    <location>
        <begin position="671"/>
        <end position="687"/>
    </location>
</feature>
<evidence type="ECO:0000256" key="9">
    <source>
        <dbReference type="ARBA" id="ARBA00022553"/>
    </source>
</evidence>
<keyword evidence="14" id="KW-0206">Cytoskeleton</keyword>
<feature type="domain" description="F-BAR" evidence="22">
    <location>
        <begin position="104"/>
        <end position="356"/>
    </location>
</feature>
<dbReference type="Gene3D" id="2.30.30.40">
    <property type="entry name" value="SH3 Domains"/>
    <property type="match status" value="1"/>
</dbReference>
<dbReference type="InterPro" id="IPR027267">
    <property type="entry name" value="AH/BAR_dom_sf"/>
</dbReference>
<evidence type="ECO:0000256" key="16">
    <source>
        <dbReference type="ARBA" id="ARBA00045555"/>
    </source>
</evidence>
<keyword evidence="6 18" id="KW-0728">SH3 domain</keyword>